<organism evidence="6 7">
    <name type="scientific">Thalassiosira oceanica</name>
    <name type="common">Marine diatom</name>
    <dbReference type="NCBI Taxonomy" id="159749"/>
    <lineage>
        <taxon>Eukaryota</taxon>
        <taxon>Sar</taxon>
        <taxon>Stramenopiles</taxon>
        <taxon>Ochrophyta</taxon>
        <taxon>Bacillariophyta</taxon>
        <taxon>Coscinodiscophyceae</taxon>
        <taxon>Thalassiosirophycidae</taxon>
        <taxon>Thalassiosirales</taxon>
        <taxon>Thalassiosiraceae</taxon>
        <taxon>Thalassiosira</taxon>
    </lineage>
</organism>
<gene>
    <name evidence="6" type="ORF">THAOC_04025</name>
</gene>
<evidence type="ECO:0000256" key="2">
    <source>
        <dbReference type="ARBA" id="ARBA00022771"/>
    </source>
</evidence>
<dbReference type="InterPro" id="IPR002893">
    <property type="entry name" value="Znf_MYND"/>
</dbReference>
<dbReference type="PROSITE" id="PS01360">
    <property type="entry name" value="ZF_MYND_1"/>
    <property type="match status" value="1"/>
</dbReference>
<sequence length="280" mass="31025">MATNHCVPAAAADVCANCGREGSSDAVKLKKCTACLLVKYCSVDCQKAHRKQHKRICKKRAAELEDEQLYGQGHERAERDSCPICTLPIPLPVGTNAGIFLCCMKRICDGCSAAAGKAGVSHHCLFCRTPFPGSQNGVQMDLRKAVELTEEAAELGSVEALFNLGHWYAERVGVEVDVTKGIKFLNKAAMQGDAESRYLLGMHEFEKCNYDRALRHLMISAKLGHELSVEAIKILFKNRLATKKQYTETLRGYQDAVEEMKSHDRDLAKKIESGRSSRCW</sequence>
<accession>K0T9W4</accession>
<dbReference type="GO" id="GO:0008270">
    <property type="term" value="F:zinc ion binding"/>
    <property type="evidence" value="ECO:0007669"/>
    <property type="project" value="UniProtKB-KW"/>
</dbReference>
<dbReference type="SMART" id="SM00671">
    <property type="entry name" value="SEL1"/>
    <property type="match status" value="3"/>
</dbReference>
<keyword evidence="7" id="KW-1185">Reference proteome</keyword>
<comment type="caution">
    <text evidence="6">The sequence shown here is derived from an EMBL/GenBank/DDBJ whole genome shotgun (WGS) entry which is preliminary data.</text>
</comment>
<keyword evidence="2 4" id="KW-0863">Zinc-finger</keyword>
<dbReference type="SUPFAM" id="SSF81901">
    <property type="entry name" value="HCP-like"/>
    <property type="match status" value="1"/>
</dbReference>
<dbReference type="Pfam" id="PF01753">
    <property type="entry name" value="zf-MYND"/>
    <property type="match status" value="1"/>
</dbReference>
<dbReference type="Proteomes" id="UP000266841">
    <property type="component" value="Unassembled WGS sequence"/>
</dbReference>
<dbReference type="InterPro" id="IPR006597">
    <property type="entry name" value="Sel1-like"/>
</dbReference>
<protein>
    <recommendedName>
        <fullName evidence="5">MYND-type domain-containing protein</fullName>
    </recommendedName>
</protein>
<evidence type="ECO:0000313" key="6">
    <source>
        <dbReference type="EMBL" id="EJK74305.1"/>
    </source>
</evidence>
<evidence type="ECO:0000313" key="7">
    <source>
        <dbReference type="Proteomes" id="UP000266841"/>
    </source>
</evidence>
<keyword evidence="3" id="KW-0862">Zinc</keyword>
<dbReference type="OrthoDB" id="2384430at2759"/>
<dbReference type="PANTHER" id="PTHR45011:SF1">
    <property type="entry name" value="DAP3-BINDING CELL DEATH ENHANCER 1"/>
    <property type="match status" value="1"/>
</dbReference>
<dbReference type="eggNOG" id="ENOG502SC8I">
    <property type="taxonomic scope" value="Eukaryota"/>
</dbReference>
<dbReference type="Gene3D" id="6.10.140.2220">
    <property type="match status" value="1"/>
</dbReference>
<evidence type="ECO:0000256" key="1">
    <source>
        <dbReference type="ARBA" id="ARBA00022723"/>
    </source>
</evidence>
<evidence type="ECO:0000259" key="5">
    <source>
        <dbReference type="PROSITE" id="PS50865"/>
    </source>
</evidence>
<evidence type="ECO:0000256" key="3">
    <source>
        <dbReference type="ARBA" id="ARBA00022833"/>
    </source>
</evidence>
<dbReference type="Gene3D" id="1.25.40.10">
    <property type="entry name" value="Tetratricopeptide repeat domain"/>
    <property type="match status" value="1"/>
</dbReference>
<reference evidence="6 7" key="1">
    <citation type="journal article" date="2012" name="Genome Biol.">
        <title>Genome and low-iron response of an oceanic diatom adapted to chronic iron limitation.</title>
        <authorList>
            <person name="Lommer M."/>
            <person name="Specht M."/>
            <person name="Roy A.S."/>
            <person name="Kraemer L."/>
            <person name="Andreson R."/>
            <person name="Gutowska M.A."/>
            <person name="Wolf J."/>
            <person name="Bergner S.V."/>
            <person name="Schilhabel M.B."/>
            <person name="Klostermeier U.C."/>
            <person name="Beiko R.G."/>
            <person name="Rosenstiel P."/>
            <person name="Hippler M."/>
            <person name="Laroche J."/>
        </authorList>
    </citation>
    <scope>NUCLEOTIDE SEQUENCE [LARGE SCALE GENOMIC DNA]</scope>
    <source>
        <strain evidence="6 7">CCMP1005</strain>
    </source>
</reference>
<dbReference type="InterPro" id="IPR011990">
    <property type="entry name" value="TPR-like_helical_dom_sf"/>
</dbReference>
<dbReference type="AlphaFoldDB" id="K0T9W4"/>
<keyword evidence="1" id="KW-0479">Metal-binding</keyword>
<dbReference type="PROSITE" id="PS50865">
    <property type="entry name" value="ZF_MYND_2"/>
    <property type="match status" value="1"/>
</dbReference>
<dbReference type="EMBL" id="AGNL01003800">
    <property type="protein sequence ID" value="EJK74305.1"/>
    <property type="molecule type" value="Genomic_DNA"/>
</dbReference>
<dbReference type="Pfam" id="PF08238">
    <property type="entry name" value="Sel1"/>
    <property type="match status" value="2"/>
</dbReference>
<evidence type="ECO:0000256" key="4">
    <source>
        <dbReference type="PROSITE-ProRule" id="PRU00134"/>
    </source>
</evidence>
<feature type="domain" description="MYND-type" evidence="5">
    <location>
        <begin position="15"/>
        <end position="57"/>
    </location>
</feature>
<dbReference type="InterPro" id="IPR052748">
    <property type="entry name" value="ISR_Activator"/>
</dbReference>
<proteinExistence type="predicted"/>
<name>K0T9W4_THAOC</name>
<dbReference type="SUPFAM" id="SSF144232">
    <property type="entry name" value="HIT/MYND zinc finger-like"/>
    <property type="match status" value="1"/>
</dbReference>
<dbReference type="PANTHER" id="PTHR45011">
    <property type="entry name" value="DAP3-BINDING CELL DEATH ENHANCER 1"/>
    <property type="match status" value="1"/>
</dbReference>